<dbReference type="Gene3D" id="3.30.360.10">
    <property type="entry name" value="Dihydrodipicolinate Reductase, domain 2"/>
    <property type="match status" value="1"/>
</dbReference>
<organism evidence="5 6">
    <name type="scientific">Lentibacillus salinarum</name>
    <dbReference type="NCBI Taxonomy" id="446820"/>
    <lineage>
        <taxon>Bacteria</taxon>
        <taxon>Bacillati</taxon>
        <taxon>Bacillota</taxon>
        <taxon>Bacilli</taxon>
        <taxon>Bacillales</taxon>
        <taxon>Bacillaceae</taxon>
        <taxon>Lentibacillus</taxon>
    </lineage>
</organism>
<sequence length="340" mass="37892">MERKIGIGIIGFGRIGRLHADNALVSDKVVLKGVSDLFIDQIKGTKYEQAVNLVTDDPYEIINHDEIDAVFICANTDSHVDLITACASAGKHVFCEKPISFNLEETKKALEAVNQSGVKFQVGFNRRFDKHFRKVQETVRKGDIGDPHIIKITSRDPETPPEAYIKRSGGMFMDMTIHDFDMIRYLSGKEVVEVSVKAANLIDPKFGRNDDVDTAIITLTFEDGSLGVIDNSREAAYGYDQRIEVFGSKGVVSANNEQPTNVEISTKESVTVDHPKYFFLERYHDAYVDEMEEFAKAILDDEPLLLTGEDGAKAEQLAKAAKLSRDQNRPVSISELNVTI</sequence>
<evidence type="ECO:0000256" key="2">
    <source>
        <dbReference type="ARBA" id="ARBA00023002"/>
    </source>
</evidence>
<dbReference type="InterPro" id="IPR030827">
    <property type="entry name" value="Myo_inos_IolG"/>
</dbReference>
<dbReference type="NCBIfam" id="TIGR04380">
    <property type="entry name" value="myo_inos_iolG"/>
    <property type="match status" value="1"/>
</dbReference>
<dbReference type="Pfam" id="PF22725">
    <property type="entry name" value="GFO_IDH_MocA_C3"/>
    <property type="match status" value="1"/>
</dbReference>
<dbReference type="Pfam" id="PF01408">
    <property type="entry name" value="GFO_IDH_MocA"/>
    <property type="match status" value="1"/>
</dbReference>
<dbReference type="SUPFAM" id="SSF55347">
    <property type="entry name" value="Glyceraldehyde-3-phosphate dehydrogenase-like, C-terminal domain"/>
    <property type="match status" value="1"/>
</dbReference>
<gene>
    <name evidence="5" type="primary">iolG</name>
    <name evidence="5" type="ORF">ACFQ4A_12315</name>
</gene>
<keyword evidence="2 5" id="KW-0560">Oxidoreductase</keyword>
<dbReference type="Proteomes" id="UP001597178">
    <property type="component" value="Unassembled WGS sequence"/>
</dbReference>
<dbReference type="Gene3D" id="3.40.50.720">
    <property type="entry name" value="NAD(P)-binding Rossmann-like Domain"/>
    <property type="match status" value="1"/>
</dbReference>
<evidence type="ECO:0000313" key="5">
    <source>
        <dbReference type="EMBL" id="MFD1362442.1"/>
    </source>
</evidence>
<reference evidence="6" key="1">
    <citation type="journal article" date="2019" name="Int. J. Syst. Evol. Microbiol.">
        <title>The Global Catalogue of Microorganisms (GCM) 10K type strain sequencing project: providing services to taxonomists for standard genome sequencing and annotation.</title>
        <authorList>
            <consortium name="The Broad Institute Genomics Platform"/>
            <consortium name="The Broad Institute Genome Sequencing Center for Infectious Disease"/>
            <person name="Wu L."/>
            <person name="Ma J."/>
        </authorList>
    </citation>
    <scope>NUCLEOTIDE SEQUENCE [LARGE SCALE GENOMIC DNA]</scope>
    <source>
        <strain evidence="6">CCUG 54822</strain>
    </source>
</reference>
<dbReference type="InterPro" id="IPR036291">
    <property type="entry name" value="NAD(P)-bd_dom_sf"/>
</dbReference>
<dbReference type="EC" id="1.1.1.18" evidence="5"/>
<evidence type="ECO:0000259" key="3">
    <source>
        <dbReference type="Pfam" id="PF01408"/>
    </source>
</evidence>
<proteinExistence type="inferred from homology"/>
<evidence type="ECO:0000256" key="1">
    <source>
        <dbReference type="ARBA" id="ARBA00010928"/>
    </source>
</evidence>
<dbReference type="RefSeq" id="WP_382400995.1">
    <property type="nucleotide sequence ID" value="NZ_JBHTNH010000026.1"/>
</dbReference>
<evidence type="ECO:0000259" key="4">
    <source>
        <dbReference type="Pfam" id="PF22725"/>
    </source>
</evidence>
<feature type="domain" description="GFO/IDH/MocA-like oxidoreductase" evidence="4">
    <location>
        <begin position="132"/>
        <end position="252"/>
    </location>
</feature>
<evidence type="ECO:0000313" key="6">
    <source>
        <dbReference type="Proteomes" id="UP001597178"/>
    </source>
</evidence>
<accession>A0ABW3ZX83</accession>
<feature type="domain" description="Gfo/Idh/MocA-like oxidoreductase N-terminal" evidence="3">
    <location>
        <begin position="6"/>
        <end position="124"/>
    </location>
</feature>
<name>A0ABW3ZX83_9BACI</name>
<dbReference type="InterPro" id="IPR000683">
    <property type="entry name" value="Gfo/Idh/MocA-like_OxRdtase_N"/>
</dbReference>
<dbReference type="GO" id="GO:0050112">
    <property type="term" value="F:inositol 2-dehydrogenase (NAD+) activity"/>
    <property type="evidence" value="ECO:0007669"/>
    <property type="project" value="UniProtKB-EC"/>
</dbReference>
<dbReference type="EMBL" id="JBHTNH010000026">
    <property type="protein sequence ID" value="MFD1362442.1"/>
    <property type="molecule type" value="Genomic_DNA"/>
</dbReference>
<dbReference type="PANTHER" id="PTHR42840:SF3">
    <property type="entry name" value="BINDING ROSSMANN FOLD OXIDOREDUCTASE, PUTATIVE (AFU_ORTHOLOGUE AFUA_2G10240)-RELATED"/>
    <property type="match status" value="1"/>
</dbReference>
<dbReference type="SUPFAM" id="SSF51735">
    <property type="entry name" value="NAD(P)-binding Rossmann-fold domains"/>
    <property type="match status" value="1"/>
</dbReference>
<keyword evidence="6" id="KW-1185">Reference proteome</keyword>
<comment type="caution">
    <text evidence="5">The sequence shown here is derived from an EMBL/GenBank/DDBJ whole genome shotgun (WGS) entry which is preliminary data.</text>
</comment>
<dbReference type="PANTHER" id="PTHR42840">
    <property type="entry name" value="NAD(P)-BINDING ROSSMANN-FOLD SUPERFAMILY PROTEIN-RELATED"/>
    <property type="match status" value="1"/>
</dbReference>
<protein>
    <submittedName>
        <fullName evidence="5">Inositol 2-dehydrogenase</fullName>
        <ecNumber evidence="5">1.1.1.18</ecNumber>
    </submittedName>
</protein>
<comment type="similarity">
    <text evidence="1">Belongs to the Gfo/Idh/MocA family.</text>
</comment>
<dbReference type="InterPro" id="IPR055170">
    <property type="entry name" value="GFO_IDH_MocA-like_dom"/>
</dbReference>